<keyword evidence="3" id="KW-1185">Reference proteome</keyword>
<evidence type="ECO:0000313" key="3">
    <source>
        <dbReference type="Proteomes" id="UP000029998"/>
    </source>
</evidence>
<dbReference type="AlphaFoldDB" id="A0A0A0EX39"/>
<keyword evidence="1" id="KW-0732">Signal</keyword>
<organism evidence="2 3">
    <name type="scientific">Lysobacter daejeonensis GH1-9</name>
    <dbReference type="NCBI Taxonomy" id="1385517"/>
    <lineage>
        <taxon>Bacteria</taxon>
        <taxon>Pseudomonadati</taxon>
        <taxon>Pseudomonadota</taxon>
        <taxon>Gammaproteobacteria</taxon>
        <taxon>Lysobacterales</taxon>
        <taxon>Lysobacteraceae</taxon>
        <taxon>Aerolutibacter</taxon>
    </lineage>
</organism>
<proteinExistence type="predicted"/>
<dbReference type="EMBL" id="AVPU01000022">
    <property type="protein sequence ID" value="KGM53722.1"/>
    <property type="molecule type" value="Genomic_DNA"/>
</dbReference>
<comment type="caution">
    <text evidence="2">The sequence shown here is derived from an EMBL/GenBank/DDBJ whole genome shotgun (WGS) entry which is preliminary data.</text>
</comment>
<evidence type="ECO:0000313" key="2">
    <source>
        <dbReference type="EMBL" id="KGM53722.1"/>
    </source>
</evidence>
<dbReference type="RefSeq" id="WP_156962980.1">
    <property type="nucleotide sequence ID" value="NZ_AVPU01000022.1"/>
</dbReference>
<feature type="chain" id="PRO_5001962617" description="TonB C-terminal domain-containing protein" evidence="1">
    <location>
        <begin position="18"/>
        <end position="183"/>
    </location>
</feature>
<gene>
    <name evidence="2" type="ORF">N800_06225</name>
</gene>
<dbReference type="Proteomes" id="UP000029998">
    <property type="component" value="Unassembled WGS sequence"/>
</dbReference>
<sequence>MRRIAFLVLALTGCASAPDPSTEVSSGRSGAVGIREITEAVPASGRLTLSQQESFQMPLAEQALALPSYPESLLAQRLPPQIVCLRVGIGADGKVVGTWPSPNADGCPGPDDVDARFRDAAAATAAQWRFDPAFRCVFPDAATKARAGALGCLGGREVPQAVTLAYRFVFEQQGGRGKVRLGD</sequence>
<reference evidence="2 3" key="1">
    <citation type="submission" date="2013-08" db="EMBL/GenBank/DDBJ databases">
        <title>Genome sequencing of Lysobacter.</title>
        <authorList>
            <person name="Zhang S."/>
            <person name="Wang G."/>
        </authorList>
    </citation>
    <scope>NUCLEOTIDE SEQUENCE [LARGE SCALE GENOMIC DNA]</scope>
    <source>
        <strain evidence="2 3">GH1-9</strain>
    </source>
</reference>
<protein>
    <recommendedName>
        <fullName evidence="4">TonB C-terminal domain-containing protein</fullName>
    </recommendedName>
</protein>
<feature type="signal peptide" evidence="1">
    <location>
        <begin position="1"/>
        <end position="17"/>
    </location>
</feature>
<accession>A0A0A0EX39</accession>
<name>A0A0A0EX39_9GAMM</name>
<evidence type="ECO:0000256" key="1">
    <source>
        <dbReference type="SAM" id="SignalP"/>
    </source>
</evidence>
<dbReference type="STRING" id="1385517.N800_06225"/>
<dbReference type="OrthoDB" id="5975705at2"/>
<evidence type="ECO:0008006" key="4">
    <source>
        <dbReference type="Google" id="ProtNLM"/>
    </source>
</evidence>